<protein>
    <submittedName>
        <fullName evidence="3">Sugar diacid utilization regulator</fullName>
    </submittedName>
</protein>
<reference evidence="3 4" key="1">
    <citation type="submission" date="2024-07" db="EMBL/GenBank/DDBJ databases">
        <title>Mealworm larvae gut microbial communities from Newark, Delaware, USA.</title>
        <authorList>
            <person name="Blenner M."/>
        </authorList>
    </citation>
    <scope>NUCLEOTIDE SEQUENCE [LARGE SCALE GENOMIC DNA]</scope>
    <source>
        <strain evidence="3 4">UD i117</strain>
    </source>
</reference>
<name>A0ABV4EEX0_BREEP</name>
<feature type="domain" description="GAF" evidence="2">
    <location>
        <begin position="17"/>
        <end position="165"/>
    </location>
</feature>
<dbReference type="SMART" id="SM00065">
    <property type="entry name" value="GAF"/>
    <property type="match status" value="1"/>
</dbReference>
<dbReference type="EMBL" id="JBGBYS010000001">
    <property type="protein sequence ID" value="MEY9257056.1"/>
    <property type="molecule type" value="Genomic_DNA"/>
</dbReference>
<dbReference type="Pfam" id="PF17853">
    <property type="entry name" value="GGDEF_2"/>
    <property type="match status" value="1"/>
</dbReference>
<dbReference type="PANTHER" id="PTHR33744">
    <property type="entry name" value="CARBOHYDRATE DIACID REGULATOR"/>
    <property type="match status" value="1"/>
</dbReference>
<organism evidence="3 4">
    <name type="scientific">Brevibacterium epidermidis</name>
    <dbReference type="NCBI Taxonomy" id="1698"/>
    <lineage>
        <taxon>Bacteria</taxon>
        <taxon>Bacillati</taxon>
        <taxon>Actinomycetota</taxon>
        <taxon>Actinomycetes</taxon>
        <taxon>Micrococcales</taxon>
        <taxon>Brevibacteriaceae</taxon>
        <taxon>Brevibacterium</taxon>
    </lineage>
</organism>
<dbReference type="RefSeq" id="WP_370034420.1">
    <property type="nucleotide sequence ID" value="NZ_JBGBYS010000001.1"/>
</dbReference>
<dbReference type="InterPro" id="IPR029016">
    <property type="entry name" value="GAF-like_dom_sf"/>
</dbReference>
<comment type="similarity">
    <text evidence="1">Belongs to the CdaR family.</text>
</comment>
<evidence type="ECO:0000256" key="1">
    <source>
        <dbReference type="ARBA" id="ARBA00006754"/>
    </source>
</evidence>
<dbReference type="Proteomes" id="UP001565435">
    <property type="component" value="Unassembled WGS sequence"/>
</dbReference>
<dbReference type="SUPFAM" id="SSF55781">
    <property type="entry name" value="GAF domain-like"/>
    <property type="match status" value="1"/>
</dbReference>
<dbReference type="Pfam" id="PF13185">
    <property type="entry name" value="GAF_2"/>
    <property type="match status" value="1"/>
</dbReference>
<dbReference type="InterPro" id="IPR003018">
    <property type="entry name" value="GAF"/>
</dbReference>
<dbReference type="InterPro" id="IPR041522">
    <property type="entry name" value="CdaR_GGDEF"/>
</dbReference>
<dbReference type="Gene3D" id="3.30.450.40">
    <property type="match status" value="1"/>
</dbReference>
<sequence length="559" mass="60371">MTADGTAFLSSLLTSTTSDRAMQAAVDHVVASLGCDVSWTGEIEDDGHLHIRAHTGLQTTEMPAQWRLAVGEGIGGRAAALGITQQSSNYLHDSRRVPAKKMIDDEGIAAVLVAPLKSAGSTVGVLYAGQRGPRTWELGDIATLESAAHHLSVRFEQLGRITRTEFELRGHTRRLVAADSALRSSTELVEALASADSIKAALELTAAVLNLRVELSDGSHQRLTAGPAEELCRGTEASTALGGSSSLFIRLRAAGEEISPADPPIRLALNALRLQVLRLREREMTREEMRGDLLERLLTGRFTDAEAVRRRLALIGLPRLAESSRVAVVDSDAAIEAHASRFVDDVRATFPQSLASHRGTILVLVLATTESEESVSRRLTELIGREEARRSVPKLIVGMGRRATTPHEIALSFNEARAAHSVAHSAESESRNGEETAGADRVVSARSLGLQGLVSMPASQLRATVRDTLGPVLSHDATRGTDYLDTVRTYLRHDKHLGGTASELHLHYNTVRNRVARIEGLLELSFDRPDDRFRAETAVRMLAVLDAVGDDSTEVPPSE</sequence>
<evidence type="ECO:0000313" key="4">
    <source>
        <dbReference type="Proteomes" id="UP001565435"/>
    </source>
</evidence>
<proteinExistence type="inferred from homology"/>
<gene>
    <name evidence="3" type="ORF">ABH903_000059</name>
</gene>
<dbReference type="Pfam" id="PF13556">
    <property type="entry name" value="HTH_30"/>
    <property type="match status" value="1"/>
</dbReference>
<dbReference type="PANTHER" id="PTHR33744:SF1">
    <property type="entry name" value="DNA-BINDING TRANSCRIPTIONAL ACTIVATOR ADER"/>
    <property type="match status" value="1"/>
</dbReference>
<dbReference type="Gene3D" id="1.10.10.2840">
    <property type="entry name" value="PucR C-terminal helix-turn-helix domain"/>
    <property type="match status" value="1"/>
</dbReference>
<keyword evidence="4" id="KW-1185">Reference proteome</keyword>
<comment type="caution">
    <text evidence="3">The sequence shown here is derived from an EMBL/GenBank/DDBJ whole genome shotgun (WGS) entry which is preliminary data.</text>
</comment>
<dbReference type="InterPro" id="IPR025736">
    <property type="entry name" value="PucR_C-HTH_dom"/>
</dbReference>
<dbReference type="InterPro" id="IPR051448">
    <property type="entry name" value="CdaR-like_regulators"/>
</dbReference>
<accession>A0ABV4EEX0</accession>
<evidence type="ECO:0000259" key="2">
    <source>
        <dbReference type="SMART" id="SM00065"/>
    </source>
</evidence>
<dbReference type="InterPro" id="IPR042070">
    <property type="entry name" value="PucR_C-HTH_sf"/>
</dbReference>
<evidence type="ECO:0000313" key="3">
    <source>
        <dbReference type="EMBL" id="MEY9257056.1"/>
    </source>
</evidence>